<accession>A0A443QDG0</accession>
<dbReference type="EMBL" id="NCKV01058391">
    <property type="protein sequence ID" value="RWS01054.1"/>
    <property type="molecule type" value="Genomic_DNA"/>
</dbReference>
<keyword evidence="2" id="KW-1185">Reference proteome</keyword>
<sequence length="154" mass="18370">MQKYNETRLPPKESFFNDLQNEDISEENYNYAKKVWNEFKCKTLGDYSDLYLKFDVLLLTDIFENFRDICINTYDLDPCWYFTTPGLAWDAMLKYTKIKLEYINSIEMLLFLESGIRGGISQVSHSYMLIIYMDGHYHNLYLMKNLNGLTILMK</sequence>
<evidence type="ECO:0008006" key="3">
    <source>
        <dbReference type="Google" id="ProtNLM"/>
    </source>
</evidence>
<evidence type="ECO:0000313" key="1">
    <source>
        <dbReference type="EMBL" id="RWS01054.1"/>
    </source>
</evidence>
<proteinExistence type="predicted"/>
<dbReference type="STRING" id="299467.A0A443QDG0"/>
<dbReference type="Proteomes" id="UP000288716">
    <property type="component" value="Unassembled WGS sequence"/>
</dbReference>
<dbReference type="VEuPathDB" id="VectorBase:LDEU014423"/>
<evidence type="ECO:0000313" key="2">
    <source>
        <dbReference type="Proteomes" id="UP000288716"/>
    </source>
</evidence>
<organism evidence="1 2">
    <name type="scientific">Leptotrombidium deliense</name>
    <dbReference type="NCBI Taxonomy" id="299467"/>
    <lineage>
        <taxon>Eukaryota</taxon>
        <taxon>Metazoa</taxon>
        <taxon>Ecdysozoa</taxon>
        <taxon>Arthropoda</taxon>
        <taxon>Chelicerata</taxon>
        <taxon>Arachnida</taxon>
        <taxon>Acari</taxon>
        <taxon>Acariformes</taxon>
        <taxon>Trombidiformes</taxon>
        <taxon>Prostigmata</taxon>
        <taxon>Anystina</taxon>
        <taxon>Parasitengona</taxon>
        <taxon>Trombiculoidea</taxon>
        <taxon>Trombiculidae</taxon>
        <taxon>Leptotrombidium</taxon>
    </lineage>
</organism>
<protein>
    <recommendedName>
        <fullName evidence="3">DNA-directed DNA polymerase</fullName>
    </recommendedName>
</protein>
<dbReference type="PANTHER" id="PTHR31511">
    <property type="entry name" value="PROTEIN CBG23764"/>
    <property type="match status" value="1"/>
</dbReference>
<dbReference type="PANTHER" id="PTHR31511:SF12">
    <property type="entry name" value="RHO TERMINATION FACTOR N-TERMINAL DOMAIN-CONTAINING PROTEIN"/>
    <property type="match status" value="1"/>
</dbReference>
<name>A0A443QDG0_9ACAR</name>
<gene>
    <name evidence="1" type="ORF">B4U80_06845</name>
</gene>
<dbReference type="AlphaFoldDB" id="A0A443QDG0"/>
<comment type="caution">
    <text evidence="1">The sequence shown here is derived from an EMBL/GenBank/DDBJ whole genome shotgun (WGS) entry which is preliminary data.</text>
</comment>
<dbReference type="OrthoDB" id="6430028at2759"/>
<reference evidence="1 2" key="1">
    <citation type="journal article" date="2018" name="Gigascience">
        <title>Genomes of trombidid mites reveal novel predicted allergens and laterally-transferred genes associated with secondary metabolism.</title>
        <authorList>
            <person name="Dong X."/>
            <person name="Chaisiri K."/>
            <person name="Xia D."/>
            <person name="Armstrong S.D."/>
            <person name="Fang Y."/>
            <person name="Donnelly M.J."/>
            <person name="Kadowaki T."/>
            <person name="McGarry J.W."/>
            <person name="Darby A.C."/>
            <person name="Makepeace B.L."/>
        </authorList>
    </citation>
    <scope>NUCLEOTIDE SEQUENCE [LARGE SCALE GENOMIC DNA]</scope>
    <source>
        <strain evidence="1">UoL-UT</strain>
    </source>
</reference>